<protein>
    <recommendedName>
        <fullName evidence="4">Dehydrogenase E1 component domain-containing protein</fullName>
    </recommendedName>
</protein>
<proteinExistence type="predicted"/>
<dbReference type="PANTHER" id="PTHR11516:SF41">
    <property type="entry name" value="3-METHYL-2-OXOBUTANOATE DEHYDROGENASE SUBUNIT ALPHA"/>
    <property type="match status" value="1"/>
</dbReference>
<dbReference type="InterPro" id="IPR001017">
    <property type="entry name" value="DH_E1"/>
</dbReference>
<accession>A0A1G2CA55</accession>
<dbReference type="GO" id="GO:0004739">
    <property type="term" value="F:pyruvate dehydrogenase (acetyl-transferring) activity"/>
    <property type="evidence" value="ECO:0007669"/>
    <property type="project" value="TreeGrafter"/>
</dbReference>
<keyword evidence="3" id="KW-0786">Thiamine pyrophosphate</keyword>
<keyword evidence="2" id="KW-0560">Oxidoreductase</keyword>
<dbReference type="SUPFAM" id="SSF52518">
    <property type="entry name" value="Thiamin diphosphate-binding fold (THDP-binding)"/>
    <property type="match status" value="1"/>
</dbReference>
<name>A0A1G2CA55_9BACT</name>
<feature type="domain" description="Dehydrogenase E1 component" evidence="4">
    <location>
        <begin position="42"/>
        <end position="309"/>
    </location>
</feature>
<evidence type="ECO:0000256" key="3">
    <source>
        <dbReference type="ARBA" id="ARBA00023052"/>
    </source>
</evidence>
<comment type="cofactor">
    <cofactor evidence="1">
        <name>thiamine diphosphate</name>
        <dbReference type="ChEBI" id="CHEBI:58937"/>
    </cofactor>
</comment>
<dbReference type="Proteomes" id="UP000176349">
    <property type="component" value="Unassembled WGS sequence"/>
</dbReference>
<dbReference type="InterPro" id="IPR050642">
    <property type="entry name" value="PDH_E1_Alpha_Subunit"/>
</dbReference>
<dbReference type="EMBL" id="MHKV01000003">
    <property type="protein sequence ID" value="OGY97669.1"/>
    <property type="molecule type" value="Genomic_DNA"/>
</dbReference>
<dbReference type="InterPro" id="IPR029061">
    <property type="entry name" value="THDP-binding"/>
</dbReference>
<evidence type="ECO:0000259" key="4">
    <source>
        <dbReference type="Pfam" id="PF00676"/>
    </source>
</evidence>
<dbReference type="GO" id="GO:0006086">
    <property type="term" value="P:pyruvate decarboxylation to acetyl-CoA"/>
    <property type="evidence" value="ECO:0007669"/>
    <property type="project" value="TreeGrafter"/>
</dbReference>
<dbReference type="Pfam" id="PF00676">
    <property type="entry name" value="E1_dh"/>
    <property type="match status" value="1"/>
</dbReference>
<dbReference type="Gene3D" id="3.40.50.970">
    <property type="match status" value="1"/>
</dbReference>
<evidence type="ECO:0000313" key="5">
    <source>
        <dbReference type="EMBL" id="OGY97669.1"/>
    </source>
</evidence>
<dbReference type="AlphaFoldDB" id="A0A1G2CA55"/>
<reference evidence="5 6" key="1">
    <citation type="journal article" date="2016" name="Nat. Commun.">
        <title>Thousands of microbial genomes shed light on interconnected biogeochemical processes in an aquifer system.</title>
        <authorList>
            <person name="Anantharaman K."/>
            <person name="Brown C.T."/>
            <person name="Hug L.A."/>
            <person name="Sharon I."/>
            <person name="Castelle C.J."/>
            <person name="Probst A.J."/>
            <person name="Thomas B.C."/>
            <person name="Singh A."/>
            <person name="Wilkins M.J."/>
            <person name="Karaoz U."/>
            <person name="Brodie E.L."/>
            <person name="Williams K.H."/>
            <person name="Hubbard S.S."/>
            <person name="Banfield J.F."/>
        </authorList>
    </citation>
    <scope>NUCLEOTIDE SEQUENCE [LARGE SCALE GENOMIC DNA]</scope>
</reference>
<evidence type="ECO:0000256" key="2">
    <source>
        <dbReference type="ARBA" id="ARBA00023002"/>
    </source>
</evidence>
<evidence type="ECO:0000256" key="1">
    <source>
        <dbReference type="ARBA" id="ARBA00001964"/>
    </source>
</evidence>
<comment type="caution">
    <text evidence="5">The sequence shown here is derived from an EMBL/GenBank/DDBJ whole genome shotgun (WGS) entry which is preliminary data.</text>
</comment>
<sequence>MNPSVSELLKIYANCLRSRRLDEELQNCYYSDPEWKRPGGIVRSLHSAIGNELGESAVACFLQSEDFLVARYRGYAALLGKGMNPERIVAEVLRKKIGPTKGLGGNSLFHDTERNIFGSSLILGSNFSTAVGLALAKKIKNAAGIVVLFFGDGEASRPAFCGALNLAALWELPLLLVCENDGVSLGADIRETSATPTIAERAKGFRVECATLSMSDPLAFAARAKEVVRNVREQRTPFLLEILEERHAPQSTFSDDKPFLGEMIPREKDPLTLFEKELVRLGIDSSTLAGRKTDAERAIAAAKAVAEQAEQISADEFLSIFYE</sequence>
<evidence type="ECO:0000313" key="6">
    <source>
        <dbReference type="Proteomes" id="UP000176349"/>
    </source>
</evidence>
<organism evidence="5 6">
    <name type="scientific">Candidatus Liptonbacteria bacterium GWC1_60_9</name>
    <dbReference type="NCBI Taxonomy" id="1798645"/>
    <lineage>
        <taxon>Bacteria</taxon>
        <taxon>Candidatus Liptoniibacteriota</taxon>
    </lineage>
</organism>
<gene>
    <name evidence="5" type="ORF">A2128_00790</name>
</gene>
<dbReference type="PANTHER" id="PTHR11516">
    <property type="entry name" value="PYRUVATE DEHYDROGENASE E1 COMPONENT, ALPHA SUBUNIT BACTERIAL AND ORGANELLAR"/>
    <property type="match status" value="1"/>
</dbReference>